<dbReference type="Proteomes" id="UP000008281">
    <property type="component" value="Unassembled WGS sequence"/>
</dbReference>
<keyword evidence="2" id="KW-1185">Reference proteome</keyword>
<accession>E3NNE9</accession>
<protein>
    <submittedName>
        <fullName evidence="1">Uncharacterized protein</fullName>
    </submittedName>
</protein>
<gene>
    <name evidence="1" type="ORF">CRE_23216</name>
</gene>
<evidence type="ECO:0000313" key="1">
    <source>
        <dbReference type="EMBL" id="EFP10577.1"/>
    </source>
</evidence>
<dbReference type="HOGENOM" id="CLU_3351591_0_0_1"/>
<sequence>MTEEQRQEILILLNAPITDTSQTDLSLGGILEELPKS</sequence>
<reference evidence="1" key="1">
    <citation type="submission" date="2007-07" db="EMBL/GenBank/DDBJ databases">
        <title>PCAP assembly of the Caenorhabditis remanei genome.</title>
        <authorList>
            <consortium name="The Caenorhabditis remanei Sequencing Consortium"/>
            <person name="Wilson R.K."/>
        </authorList>
    </citation>
    <scope>NUCLEOTIDE SEQUENCE [LARGE SCALE GENOMIC DNA]</scope>
    <source>
        <strain evidence="1">PB4641</strain>
    </source>
</reference>
<name>E3NNE9_CAERE</name>
<evidence type="ECO:0000313" key="2">
    <source>
        <dbReference type="Proteomes" id="UP000008281"/>
    </source>
</evidence>
<organism evidence="2">
    <name type="scientific">Caenorhabditis remanei</name>
    <name type="common">Caenorhabditis vulgaris</name>
    <dbReference type="NCBI Taxonomy" id="31234"/>
    <lineage>
        <taxon>Eukaryota</taxon>
        <taxon>Metazoa</taxon>
        <taxon>Ecdysozoa</taxon>
        <taxon>Nematoda</taxon>
        <taxon>Chromadorea</taxon>
        <taxon>Rhabditida</taxon>
        <taxon>Rhabditina</taxon>
        <taxon>Rhabditomorpha</taxon>
        <taxon>Rhabditoidea</taxon>
        <taxon>Rhabditidae</taxon>
        <taxon>Peloderinae</taxon>
        <taxon>Caenorhabditis</taxon>
    </lineage>
</organism>
<proteinExistence type="predicted"/>
<dbReference type="EMBL" id="DS269205">
    <property type="protein sequence ID" value="EFP10577.1"/>
    <property type="molecule type" value="Genomic_DNA"/>
</dbReference>
<dbReference type="AlphaFoldDB" id="E3NNE9"/>
<dbReference type="InParanoid" id="E3NNE9"/>